<keyword evidence="13" id="KW-1185">Reference proteome</keyword>
<dbReference type="PANTHER" id="PTHR46460:SF1">
    <property type="entry name" value="METHYLATED-DNA--PROTEIN-CYSTEINE METHYLTRANSFERASE"/>
    <property type="match status" value="1"/>
</dbReference>
<dbReference type="EMBL" id="AM180252">
    <property type="protein sequence ID" value="CAJ54079.1"/>
    <property type="molecule type" value="Genomic_DNA"/>
</dbReference>
<dbReference type="AlphaFoldDB" id="Q1MSE6"/>
<keyword evidence="9" id="KW-0234">DNA repair</keyword>
<feature type="domain" description="Methylated-DNA-[protein]-cysteine S-methyltransferase DNA binding" evidence="11">
    <location>
        <begin position="81"/>
        <end position="162"/>
    </location>
</feature>
<comment type="catalytic activity">
    <reaction evidence="1">
        <text>a 4-O-methyl-thymidine in DNA + L-cysteinyl-[protein] = a thymidine in DNA + S-methyl-L-cysteinyl-[protein]</text>
        <dbReference type="Rhea" id="RHEA:53428"/>
        <dbReference type="Rhea" id="RHEA-COMP:10131"/>
        <dbReference type="Rhea" id="RHEA-COMP:10132"/>
        <dbReference type="Rhea" id="RHEA-COMP:13555"/>
        <dbReference type="Rhea" id="RHEA-COMP:13556"/>
        <dbReference type="ChEBI" id="CHEBI:29950"/>
        <dbReference type="ChEBI" id="CHEBI:82612"/>
        <dbReference type="ChEBI" id="CHEBI:137386"/>
        <dbReference type="ChEBI" id="CHEBI:137387"/>
        <dbReference type="EC" id="2.1.1.63"/>
    </reaction>
</comment>
<sequence length="173" mass="19453">MLLSSQHEVIQEYISGEILTLTIYSVNNLINQIDIDWLKNPFNPTTTIGKQVKNLLLSYEQGKLVQWDLLPLNWNSIPKNSFQKKVLLTLTTIKYGTTISYRDLAALAGNPRAARAVGNIMSKNPWPLVVPCHRVIGINNHLTGFKGKKGLSIKAWLLHREGHLISNNKSIIS</sequence>
<comment type="function">
    <text evidence="2">Involved in the cellular defense against the biological effects of O6-methylguanine (O6-MeG) and O4-methylthymine (O4-MeT) in DNA. Repairs the methylated nucleobase in DNA by stoichiometrically transferring the methyl group to a cysteine residue in the enzyme. This is a suicide reaction: the enzyme is irreversibly inactivated.</text>
</comment>
<gene>
    <name evidence="12" type="primary">ogt</name>
    <name evidence="12" type="ordered locus">LI0023</name>
</gene>
<dbReference type="InterPro" id="IPR036217">
    <property type="entry name" value="MethylDNA_cys_MeTrfase_DNAb"/>
</dbReference>
<evidence type="ECO:0000256" key="8">
    <source>
        <dbReference type="ARBA" id="ARBA00022763"/>
    </source>
</evidence>
<keyword evidence="8" id="KW-0227">DNA damage</keyword>
<evidence type="ECO:0000313" key="13">
    <source>
        <dbReference type="Proteomes" id="UP000002430"/>
    </source>
</evidence>
<dbReference type="eggNOG" id="COG0350">
    <property type="taxonomic scope" value="Bacteria"/>
</dbReference>
<dbReference type="GO" id="GO:0006281">
    <property type="term" value="P:DNA repair"/>
    <property type="evidence" value="ECO:0007669"/>
    <property type="project" value="UniProtKB-KW"/>
</dbReference>
<dbReference type="HOGENOM" id="CLU_000445_52_2_7"/>
<evidence type="ECO:0000256" key="2">
    <source>
        <dbReference type="ARBA" id="ARBA00003317"/>
    </source>
</evidence>
<evidence type="ECO:0000256" key="6">
    <source>
        <dbReference type="ARBA" id="ARBA00022603"/>
    </source>
</evidence>
<comment type="catalytic activity">
    <reaction evidence="10">
        <text>a 6-O-methyl-2'-deoxyguanosine in DNA + L-cysteinyl-[protein] = S-methyl-L-cysteinyl-[protein] + a 2'-deoxyguanosine in DNA</text>
        <dbReference type="Rhea" id="RHEA:24000"/>
        <dbReference type="Rhea" id="RHEA-COMP:10131"/>
        <dbReference type="Rhea" id="RHEA-COMP:10132"/>
        <dbReference type="Rhea" id="RHEA-COMP:11367"/>
        <dbReference type="Rhea" id="RHEA-COMP:11368"/>
        <dbReference type="ChEBI" id="CHEBI:29950"/>
        <dbReference type="ChEBI" id="CHEBI:82612"/>
        <dbReference type="ChEBI" id="CHEBI:85445"/>
        <dbReference type="ChEBI" id="CHEBI:85448"/>
        <dbReference type="EC" id="2.1.1.63"/>
    </reaction>
</comment>
<dbReference type="SMR" id="Q1MSE6"/>
<dbReference type="CDD" id="cd06445">
    <property type="entry name" value="ATase"/>
    <property type="match status" value="1"/>
</dbReference>
<name>Q1MSE6_LAWIP</name>
<dbReference type="NCBIfam" id="TIGR00589">
    <property type="entry name" value="ogt"/>
    <property type="match status" value="1"/>
</dbReference>
<dbReference type="FunFam" id="1.10.10.10:FF:000214">
    <property type="entry name" value="Methylated-DNA--protein-cysteine methyltransferase"/>
    <property type="match status" value="1"/>
</dbReference>
<keyword evidence="6 12" id="KW-0489">Methyltransferase</keyword>
<dbReference type="SUPFAM" id="SSF46767">
    <property type="entry name" value="Methylated DNA-protein cysteine methyltransferase, C-terminal domain"/>
    <property type="match status" value="1"/>
</dbReference>
<proteinExistence type="inferred from homology"/>
<organism evidence="12 13">
    <name type="scientific">Lawsonia intracellularis (strain PHE/MN1-00)</name>
    <dbReference type="NCBI Taxonomy" id="363253"/>
    <lineage>
        <taxon>Bacteria</taxon>
        <taxon>Pseudomonadati</taxon>
        <taxon>Thermodesulfobacteriota</taxon>
        <taxon>Desulfovibrionia</taxon>
        <taxon>Desulfovibrionales</taxon>
        <taxon>Desulfovibrionaceae</taxon>
        <taxon>Lawsonia</taxon>
    </lineage>
</organism>
<dbReference type="InterPro" id="IPR036388">
    <property type="entry name" value="WH-like_DNA-bd_sf"/>
</dbReference>
<keyword evidence="7" id="KW-0808">Transferase</keyword>
<evidence type="ECO:0000256" key="1">
    <source>
        <dbReference type="ARBA" id="ARBA00001286"/>
    </source>
</evidence>
<dbReference type="InterPro" id="IPR001497">
    <property type="entry name" value="MethylDNA_cys_MeTrfase_AS"/>
</dbReference>
<protein>
    <recommendedName>
        <fullName evidence="5">Methylated-DNA--protein-cysteine methyltransferase</fullName>
        <ecNumber evidence="4">2.1.1.63</ecNumber>
    </recommendedName>
</protein>
<dbReference type="Gene3D" id="1.10.10.10">
    <property type="entry name" value="Winged helix-like DNA-binding domain superfamily/Winged helix DNA-binding domain"/>
    <property type="match status" value="1"/>
</dbReference>
<dbReference type="RefSeq" id="WP_011526106.1">
    <property type="nucleotide sequence ID" value="NC_008011.1"/>
</dbReference>
<dbReference type="GO" id="GO:0003908">
    <property type="term" value="F:methylated-DNA-[protein]-cysteine S-methyltransferase activity"/>
    <property type="evidence" value="ECO:0007669"/>
    <property type="project" value="UniProtKB-EC"/>
</dbReference>
<comment type="similarity">
    <text evidence="3">Belongs to the MGMT family.</text>
</comment>
<dbReference type="Proteomes" id="UP000002430">
    <property type="component" value="Chromosome"/>
</dbReference>
<accession>Q1MSE6</accession>
<evidence type="ECO:0000259" key="11">
    <source>
        <dbReference type="Pfam" id="PF01035"/>
    </source>
</evidence>
<evidence type="ECO:0000256" key="4">
    <source>
        <dbReference type="ARBA" id="ARBA00011918"/>
    </source>
</evidence>
<evidence type="ECO:0000256" key="10">
    <source>
        <dbReference type="ARBA" id="ARBA00049348"/>
    </source>
</evidence>
<dbReference type="OrthoDB" id="9802228at2"/>
<dbReference type="EC" id="2.1.1.63" evidence="4"/>
<evidence type="ECO:0000313" key="12">
    <source>
        <dbReference type="EMBL" id="CAJ54079.1"/>
    </source>
</evidence>
<dbReference type="GO" id="GO:0032259">
    <property type="term" value="P:methylation"/>
    <property type="evidence" value="ECO:0007669"/>
    <property type="project" value="UniProtKB-KW"/>
</dbReference>
<dbReference type="Pfam" id="PF01035">
    <property type="entry name" value="DNA_binding_1"/>
    <property type="match status" value="1"/>
</dbReference>
<evidence type="ECO:0000256" key="7">
    <source>
        <dbReference type="ARBA" id="ARBA00022679"/>
    </source>
</evidence>
<evidence type="ECO:0000256" key="3">
    <source>
        <dbReference type="ARBA" id="ARBA00008711"/>
    </source>
</evidence>
<evidence type="ECO:0000256" key="5">
    <source>
        <dbReference type="ARBA" id="ARBA00015377"/>
    </source>
</evidence>
<reference evidence="12 13" key="1">
    <citation type="submission" date="2005-11" db="EMBL/GenBank/DDBJ databases">
        <title>The complete genome sequence of Lawsonia intracellularis: the causative agent of proliferative enteropathy.</title>
        <authorList>
            <person name="Kaur K."/>
            <person name="Zhang Q."/>
            <person name="Beckler D."/>
            <person name="Munir S."/>
            <person name="Li L."/>
            <person name="Kinsley K."/>
            <person name="Herron L."/>
            <person name="Peterson A."/>
            <person name="May B."/>
            <person name="Singh S."/>
            <person name="Gebhart C."/>
            <person name="Kapur V."/>
        </authorList>
    </citation>
    <scope>NUCLEOTIDE SEQUENCE [LARGE SCALE GENOMIC DNA]</scope>
    <source>
        <strain evidence="12 13">PHE/MN1-00</strain>
    </source>
</reference>
<dbReference type="PROSITE" id="PS00374">
    <property type="entry name" value="MGMT"/>
    <property type="match status" value="1"/>
</dbReference>
<dbReference type="STRING" id="363253.LI0023"/>
<dbReference type="PANTHER" id="PTHR46460">
    <property type="entry name" value="METHYLATED-DNA--PROTEIN-CYSTEINE METHYLTRANSFERASE"/>
    <property type="match status" value="1"/>
</dbReference>
<dbReference type="InterPro" id="IPR014048">
    <property type="entry name" value="MethylDNA_cys_MeTrfase_DNA-bd"/>
</dbReference>
<dbReference type="KEGG" id="lip:LI0023"/>
<evidence type="ECO:0000256" key="9">
    <source>
        <dbReference type="ARBA" id="ARBA00023204"/>
    </source>
</evidence>